<evidence type="ECO:0000313" key="2">
    <source>
        <dbReference type="EMBL" id="MPC50347.1"/>
    </source>
</evidence>
<dbReference type="EMBL" id="VSRR010009448">
    <property type="protein sequence ID" value="MPC50347.1"/>
    <property type="molecule type" value="Genomic_DNA"/>
</dbReference>
<name>A0A5B7FY45_PORTR</name>
<comment type="caution">
    <text evidence="2">The sequence shown here is derived from an EMBL/GenBank/DDBJ whole genome shotgun (WGS) entry which is preliminary data.</text>
</comment>
<organism evidence="2 3">
    <name type="scientific">Portunus trituberculatus</name>
    <name type="common">Swimming crab</name>
    <name type="synonym">Neptunus trituberculatus</name>
    <dbReference type="NCBI Taxonomy" id="210409"/>
    <lineage>
        <taxon>Eukaryota</taxon>
        <taxon>Metazoa</taxon>
        <taxon>Ecdysozoa</taxon>
        <taxon>Arthropoda</taxon>
        <taxon>Crustacea</taxon>
        <taxon>Multicrustacea</taxon>
        <taxon>Malacostraca</taxon>
        <taxon>Eumalacostraca</taxon>
        <taxon>Eucarida</taxon>
        <taxon>Decapoda</taxon>
        <taxon>Pleocyemata</taxon>
        <taxon>Brachyura</taxon>
        <taxon>Eubrachyura</taxon>
        <taxon>Portunoidea</taxon>
        <taxon>Portunidae</taxon>
        <taxon>Portuninae</taxon>
        <taxon>Portunus</taxon>
    </lineage>
</organism>
<keyword evidence="3" id="KW-1185">Reference proteome</keyword>
<reference evidence="2 3" key="1">
    <citation type="submission" date="2019-05" db="EMBL/GenBank/DDBJ databases">
        <title>Another draft genome of Portunus trituberculatus and its Hox gene families provides insights of decapod evolution.</title>
        <authorList>
            <person name="Jeong J.-H."/>
            <person name="Song I."/>
            <person name="Kim S."/>
            <person name="Choi T."/>
            <person name="Kim D."/>
            <person name="Ryu S."/>
            <person name="Kim W."/>
        </authorList>
    </citation>
    <scope>NUCLEOTIDE SEQUENCE [LARGE SCALE GENOMIC DNA]</scope>
    <source>
        <tissue evidence="2">Muscle</tissue>
    </source>
</reference>
<dbReference type="AlphaFoldDB" id="A0A5B7FY45"/>
<feature type="region of interest" description="Disordered" evidence="1">
    <location>
        <begin position="38"/>
        <end position="65"/>
    </location>
</feature>
<proteinExistence type="predicted"/>
<evidence type="ECO:0000256" key="1">
    <source>
        <dbReference type="SAM" id="MobiDB-lite"/>
    </source>
</evidence>
<dbReference type="Proteomes" id="UP000324222">
    <property type="component" value="Unassembled WGS sequence"/>
</dbReference>
<accession>A0A5B7FY45</accession>
<feature type="compositionally biased region" description="Basic and acidic residues" evidence="1">
    <location>
        <begin position="51"/>
        <end position="65"/>
    </location>
</feature>
<gene>
    <name evidence="2" type="ORF">E2C01_044175</name>
</gene>
<protein>
    <submittedName>
        <fullName evidence="2">Uncharacterized protein</fullName>
    </submittedName>
</protein>
<sequence>MENRQRNRPMQLNISRVVLRCSDSSVSCSHLFISPRWSRGRYNGDSDGMEDGGRREDALRGKQEV</sequence>
<evidence type="ECO:0000313" key="3">
    <source>
        <dbReference type="Proteomes" id="UP000324222"/>
    </source>
</evidence>